<dbReference type="InterPro" id="IPR017900">
    <property type="entry name" value="4Fe4S_Fe_S_CS"/>
</dbReference>
<dbReference type="AlphaFoldDB" id="A0A941DMY2"/>
<dbReference type="SUPFAM" id="SSF100950">
    <property type="entry name" value="NagB/RpiA/CoA transferase-like"/>
    <property type="match status" value="1"/>
</dbReference>
<dbReference type="EMBL" id="JAGSPN010000014">
    <property type="protein sequence ID" value="MBR7783768.1"/>
    <property type="molecule type" value="Genomic_DNA"/>
</dbReference>
<dbReference type="RefSeq" id="WP_212689042.1">
    <property type="nucleotide sequence ID" value="NZ_JAGSPN010000014.1"/>
</dbReference>
<keyword evidence="10" id="KW-1185">Reference proteome</keyword>
<proteinExistence type="predicted"/>
<dbReference type="PROSITE" id="PS51379">
    <property type="entry name" value="4FE4S_FER_2"/>
    <property type="match status" value="1"/>
</dbReference>
<feature type="domain" description="4Fe-4S ferredoxin-type" evidence="8">
    <location>
        <begin position="308"/>
        <end position="338"/>
    </location>
</feature>
<dbReference type="PANTHER" id="PTHR47153">
    <property type="entry name" value="LACTATE UTILIZATION PROTEIN B"/>
    <property type="match status" value="1"/>
</dbReference>
<evidence type="ECO:0000256" key="5">
    <source>
        <dbReference type="ARBA" id="ARBA00022982"/>
    </source>
</evidence>
<comment type="caution">
    <text evidence="9">The sequence shown here is derived from an EMBL/GenBank/DDBJ whole genome shotgun (WGS) entry which is preliminary data.</text>
</comment>
<dbReference type="InterPro" id="IPR004452">
    <property type="entry name" value="LutB/LldF"/>
</dbReference>
<dbReference type="GO" id="GO:0046872">
    <property type="term" value="F:metal ion binding"/>
    <property type="evidence" value="ECO:0007669"/>
    <property type="project" value="UniProtKB-KW"/>
</dbReference>
<keyword evidence="7" id="KW-0411">Iron-sulfur</keyword>
<dbReference type="Pfam" id="PF11870">
    <property type="entry name" value="LutB_C"/>
    <property type="match status" value="1"/>
</dbReference>
<dbReference type="InterPro" id="IPR037171">
    <property type="entry name" value="NagB/RpiA_transferase-like"/>
</dbReference>
<dbReference type="GO" id="GO:0051539">
    <property type="term" value="F:4 iron, 4 sulfur cluster binding"/>
    <property type="evidence" value="ECO:0007669"/>
    <property type="project" value="UniProtKB-KW"/>
</dbReference>
<evidence type="ECO:0000256" key="4">
    <source>
        <dbReference type="ARBA" id="ARBA00022737"/>
    </source>
</evidence>
<dbReference type="NCBIfam" id="TIGR00273">
    <property type="entry name" value="LutB/LldF family L-lactate oxidation iron-sulfur protein"/>
    <property type="match status" value="1"/>
</dbReference>
<dbReference type="SUPFAM" id="SSF54862">
    <property type="entry name" value="4Fe-4S ferredoxins"/>
    <property type="match status" value="1"/>
</dbReference>
<evidence type="ECO:0000256" key="1">
    <source>
        <dbReference type="ARBA" id="ARBA00022448"/>
    </source>
</evidence>
<accession>A0A941DMY2</accession>
<dbReference type="GO" id="GO:0006089">
    <property type="term" value="P:lactate metabolic process"/>
    <property type="evidence" value="ECO:0007669"/>
    <property type="project" value="InterPro"/>
</dbReference>
<evidence type="ECO:0000256" key="6">
    <source>
        <dbReference type="ARBA" id="ARBA00023004"/>
    </source>
</evidence>
<dbReference type="Gene3D" id="1.10.1060.10">
    <property type="entry name" value="Alpha-helical ferredoxin"/>
    <property type="match status" value="1"/>
</dbReference>
<evidence type="ECO:0000256" key="2">
    <source>
        <dbReference type="ARBA" id="ARBA00022485"/>
    </source>
</evidence>
<keyword evidence="1" id="KW-0813">Transport</keyword>
<dbReference type="Pfam" id="PF02589">
    <property type="entry name" value="LUD_dom"/>
    <property type="match status" value="1"/>
</dbReference>
<dbReference type="InterPro" id="IPR003741">
    <property type="entry name" value="LUD_dom"/>
</dbReference>
<keyword evidence="4" id="KW-0677">Repeat</keyword>
<dbReference type="InterPro" id="IPR024185">
    <property type="entry name" value="FTHF_cligase-like_sf"/>
</dbReference>
<evidence type="ECO:0000259" key="8">
    <source>
        <dbReference type="PROSITE" id="PS51379"/>
    </source>
</evidence>
<evidence type="ECO:0000256" key="7">
    <source>
        <dbReference type="ARBA" id="ARBA00023014"/>
    </source>
</evidence>
<keyword evidence="5" id="KW-0249">Electron transport</keyword>
<keyword evidence="3" id="KW-0479">Metal-binding</keyword>
<keyword evidence="2" id="KW-0004">4Fe-4S</keyword>
<protein>
    <submittedName>
        <fullName evidence="9">Iron-sulfur cluster-binding protein</fullName>
    </submittedName>
</protein>
<dbReference type="InterPro" id="IPR024569">
    <property type="entry name" value="LutB_C"/>
</dbReference>
<evidence type="ECO:0000256" key="3">
    <source>
        <dbReference type="ARBA" id="ARBA00022723"/>
    </source>
</evidence>
<evidence type="ECO:0000313" key="9">
    <source>
        <dbReference type="EMBL" id="MBR7783768.1"/>
    </source>
</evidence>
<organism evidence="9 10">
    <name type="scientific">Undibacterium luofuense</name>
    <dbReference type="NCBI Taxonomy" id="2828733"/>
    <lineage>
        <taxon>Bacteria</taxon>
        <taxon>Pseudomonadati</taxon>
        <taxon>Pseudomonadota</taxon>
        <taxon>Betaproteobacteria</taxon>
        <taxon>Burkholderiales</taxon>
        <taxon>Oxalobacteraceae</taxon>
        <taxon>Undibacterium</taxon>
    </lineage>
</organism>
<dbReference type="PROSITE" id="PS00198">
    <property type="entry name" value="4FE4S_FER_1"/>
    <property type="match status" value="1"/>
</dbReference>
<dbReference type="Proteomes" id="UP000680067">
    <property type="component" value="Unassembled WGS sequence"/>
</dbReference>
<dbReference type="InterPro" id="IPR009051">
    <property type="entry name" value="Helical_ferredxn"/>
</dbReference>
<dbReference type="PANTHER" id="PTHR47153:SF2">
    <property type="entry name" value="LACTATE UTILIZATION PROTEIN B"/>
    <property type="match status" value="1"/>
</dbReference>
<dbReference type="InterPro" id="IPR017896">
    <property type="entry name" value="4Fe4S_Fe-S-bd"/>
</dbReference>
<name>A0A941DMY2_9BURK</name>
<reference evidence="9" key="1">
    <citation type="submission" date="2021-04" db="EMBL/GenBank/DDBJ databases">
        <title>novel species isolated from subtropical streams in China.</title>
        <authorList>
            <person name="Lu H."/>
        </authorList>
    </citation>
    <scope>NUCLEOTIDE SEQUENCE</scope>
    <source>
        <strain evidence="9">LFS511W</strain>
    </source>
</reference>
<sequence>MSAQTLHFVPSADFRSRTAEAVSDPQLRRSFRGAMDFLQGKRSAQFPDANELEALRTLGEAVRQHALQNLPQLLEQLEQNLTRNGVQVHWARDAAEANQLVLQIAQRAAAKKVIKGKSMVSEEVELNHFLAQHGISCLESDMGEYIVQMADEKPSHIVMPAIHKTKEEIGQLFSEHIPDTAYTTDVDTLIQTGRRALRQAFIDADIGLSGVNFAAADTGTLWLVENEGNGRLSTTIPRVHIAMMGMEKVVAQLAHIVPLASLLTRSATGQAITTYFNLISGPRRAGEKDGPQEVHLVLLDNGRSQAYADAQLRSTLQCIRCGACMNHCPVYARIGGHAYGTTYPGPIGKIISPHLLGLDATADLATASTLCGACAEVCPVKIPIPDLLIRLRNEASRHPDEQVSHALKGQGALYSRSEKWAWKFWSGAYSKPGRYQSMRWLVTRLRWLTPAQQAGWTRHRTALRPAARSLAELLKAQGIPE</sequence>
<evidence type="ECO:0000313" key="10">
    <source>
        <dbReference type="Proteomes" id="UP000680067"/>
    </source>
</evidence>
<dbReference type="Gene3D" id="3.40.50.10420">
    <property type="entry name" value="NagB/RpiA/CoA transferase-like"/>
    <property type="match status" value="1"/>
</dbReference>
<gene>
    <name evidence="9" type="ORF">KDM89_16605</name>
</gene>
<keyword evidence="6" id="KW-0408">Iron</keyword>
<dbReference type="Pfam" id="PF13183">
    <property type="entry name" value="Fer4_8"/>
    <property type="match status" value="1"/>
</dbReference>